<accession>A0A6J4IG77</accession>
<evidence type="ECO:0000259" key="1">
    <source>
        <dbReference type="Pfam" id="PF13649"/>
    </source>
</evidence>
<keyword evidence="2" id="KW-0489">Methyltransferase</keyword>
<reference evidence="2" key="1">
    <citation type="submission" date="2020-02" db="EMBL/GenBank/DDBJ databases">
        <authorList>
            <person name="Meier V. D."/>
        </authorList>
    </citation>
    <scope>NUCLEOTIDE SEQUENCE</scope>
    <source>
        <strain evidence="2">AVDCRST_MAG76</strain>
    </source>
</reference>
<dbReference type="PANTHER" id="PTHR43464">
    <property type="entry name" value="METHYLTRANSFERASE"/>
    <property type="match status" value="1"/>
</dbReference>
<feature type="domain" description="Methyltransferase" evidence="1">
    <location>
        <begin position="41"/>
        <end position="133"/>
    </location>
</feature>
<dbReference type="GO" id="GO:0032259">
    <property type="term" value="P:methylation"/>
    <property type="evidence" value="ECO:0007669"/>
    <property type="project" value="UniProtKB-KW"/>
</dbReference>
<organism evidence="2">
    <name type="scientific">uncultured Acidimicrobiales bacterium</name>
    <dbReference type="NCBI Taxonomy" id="310071"/>
    <lineage>
        <taxon>Bacteria</taxon>
        <taxon>Bacillati</taxon>
        <taxon>Actinomycetota</taxon>
        <taxon>Acidimicrobiia</taxon>
        <taxon>Acidimicrobiales</taxon>
        <taxon>environmental samples</taxon>
    </lineage>
</organism>
<dbReference type="AlphaFoldDB" id="A0A6J4IG77"/>
<proteinExistence type="predicted"/>
<dbReference type="CDD" id="cd02440">
    <property type="entry name" value="AdoMet_MTases"/>
    <property type="match status" value="1"/>
</dbReference>
<dbReference type="SUPFAM" id="SSF53335">
    <property type="entry name" value="S-adenosyl-L-methionine-dependent methyltransferases"/>
    <property type="match status" value="1"/>
</dbReference>
<dbReference type="InterPro" id="IPR029063">
    <property type="entry name" value="SAM-dependent_MTases_sf"/>
</dbReference>
<dbReference type="GO" id="GO:0008168">
    <property type="term" value="F:methyltransferase activity"/>
    <property type="evidence" value="ECO:0007669"/>
    <property type="project" value="UniProtKB-KW"/>
</dbReference>
<sequence length="188" mass="19754">MTPAGSWDGADYQARFDALAASGVDVHGEVRFVLAFSPVSVLDAGCGTGRVAIELDRRGIDVVGVDADPSMLATARTRAPWLRFEDGDLCDPALDLGRAFDVVVMAGNVPLFTRPGTEGALVAGCARHVAPGGLLVAGFSLDRGYGIEAYDRHCTAVGLGLVERWSTWDRDPLGHSAPYAVSVHRSSG</sequence>
<dbReference type="Pfam" id="PF13649">
    <property type="entry name" value="Methyltransf_25"/>
    <property type="match status" value="1"/>
</dbReference>
<keyword evidence="2" id="KW-0808">Transferase</keyword>
<dbReference type="Gene3D" id="3.40.50.150">
    <property type="entry name" value="Vaccinia Virus protein VP39"/>
    <property type="match status" value="1"/>
</dbReference>
<protein>
    <submittedName>
        <fullName evidence="2">Methyltransferase type 11</fullName>
    </submittedName>
</protein>
<evidence type="ECO:0000313" key="2">
    <source>
        <dbReference type="EMBL" id="CAA9251581.1"/>
    </source>
</evidence>
<dbReference type="EMBL" id="CADCSZ010000144">
    <property type="protein sequence ID" value="CAA9251581.1"/>
    <property type="molecule type" value="Genomic_DNA"/>
</dbReference>
<gene>
    <name evidence="2" type="ORF">AVDCRST_MAG76-2306</name>
</gene>
<name>A0A6J4IG77_9ACTN</name>
<dbReference type="PANTHER" id="PTHR43464:SF83">
    <property type="entry name" value="MALONYL-[ACYL-CARRIER PROTEIN] O-METHYLTRANSFERASE"/>
    <property type="match status" value="1"/>
</dbReference>
<dbReference type="InterPro" id="IPR041698">
    <property type="entry name" value="Methyltransf_25"/>
</dbReference>